<dbReference type="PANTHER" id="PTHR34220:SF7">
    <property type="entry name" value="SENSOR HISTIDINE KINASE YPDA"/>
    <property type="match status" value="1"/>
</dbReference>
<feature type="coiled-coil region" evidence="1">
    <location>
        <begin position="787"/>
        <end position="814"/>
    </location>
</feature>
<dbReference type="SUPFAM" id="SSF50998">
    <property type="entry name" value="Quinoprotein alcohol dehydrogenase-like"/>
    <property type="match status" value="1"/>
</dbReference>
<dbReference type="Gene3D" id="2.130.10.10">
    <property type="entry name" value="YVTN repeat-like/Quinoprotein amine dehydrogenase"/>
    <property type="match status" value="2"/>
</dbReference>
<dbReference type="InterPro" id="IPR036890">
    <property type="entry name" value="HATPase_C_sf"/>
</dbReference>
<organism evidence="6 7">
    <name type="scientific">Bizionia paragorgiae</name>
    <dbReference type="NCBI Taxonomy" id="283786"/>
    <lineage>
        <taxon>Bacteria</taxon>
        <taxon>Pseudomonadati</taxon>
        <taxon>Bacteroidota</taxon>
        <taxon>Flavobacteriia</taxon>
        <taxon>Flavobacteriales</taxon>
        <taxon>Flavobacteriaceae</taxon>
        <taxon>Bizionia</taxon>
    </lineage>
</organism>
<dbReference type="Pfam" id="PF02518">
    <property type="entry name" value="HATPase_c"/>
    <property type="match status" value="1"/>
</dbReference>
<dbReference type="OrthoDB" id="358279at2"/>
<keyword evidence="3" id="KW-0732">Signal</keyword>
<dbReference type="GO" id="GO:0000155">
    <property type="term" value="F:phosphorelay sensor kinase activity"/>
    <property type="evidence" value="ECO:0007669"/>
    <property type="project" value="InterPro"/>
</dbReference>
<keyword evidence="1" id="KW-0175">Coiled coil</keyword>
<dbReference type="InterPro" id="IPR003594">
    <property type="entry name" value="HATPase_dom"/>
</dbReference>
<keyword evidence="7" id="KW-1185">Reference proteome</keyword>
<evidence type="ECO:0000259" key="4">
    <source>
        <dbReference type="Pfam" id="PF02518"/>
    </source>
</evidence>
<dbReference type="AlphaFoldDB" id="A0A1H3W528"/>
<feature type="transmembrane region" description="Helical" evidence="2">
    <location>
        <begin position="760"/>
        <end position="781"/>
    </location>
</feature>
<dbReference type="InterPro" id="IPR011047">
    <property type="entry name" value="Quinoprotein_ADH-like_sf"/>
</dbReference>
<evidence type="ECO:0000313" key="6">
    <source>
        <dbReference type="EMBL" id="SDZ82215.1"/>
    </source>
</evidence>
<protein>
    <submittedName>
        <fullName evidence="6">Two component regulator propeller</fullName>
    </submittedName>
</protein>
<accession>A0A1H3W528</accession>
<dbReference type="InterPro" id="IPR015943">
    <property type="entry name" value="WD40/YVTN_repeat-like_dom_sf"/>
</dbReference>
<dbReference type="InterPro" id="IPR011110">
    <property type="entry name" value="Reg_prop"/>
</dbReference>
<dbReference type="Gene3D" id="2.60.40.10">
    <property type="entry name" value="Immunoglobulins"/>
    <property type="match status" value="1"/>
</dbReference>
<keyword evidence="2" id="KW-0812">Transmembrane</keyword>
<keyword evidence="2" id="KW-0472">Membrane</keyword>
<dbReference type="InterPro" id="IPR050640">
    <property type="entry name" value="Bact_2-comp_sensor_kinase"/>
</dbReference>
<keyword evidence="2" id="KW-1133">Transmembrane helix</keyword>
<dbReference type="RefSeq" id="WP_143034123.1">
    <property type="nucleotide sequence ID" value="NZ_FNQK01000002.1"/>
</dbReference>
<dbReference type="EMBL" id="FNQK01000002">
    <property type="protein sequence ID" value="SDZ82215.1"/>
    <property type="molecule type" value="Genomic_DNA"/>
</dbReference>
<dbReference type="Proteomes" id="UP000198846">
    <property type="component" value="Unassembled WGS sequence"/>
</dbReference>
<dbReference type="SUPFAM" id="SSF63829">
    <property type="entry name" value="Calcium-dependent phosphotriesterase"/>
    <property type="match status" value="1"/>
</dbReference>
<evidence type="ECO:0000259" key="5">
    <source>
        <dbReference type="Pfam" id="PF06580"/>
    </source>
</evidence>
<feature type="signal peptide" evidence="3">
    <location>
        <begin position="1"/>
        <end position="22"/>
    </location>
</feature>
<dbReference type="InterPro" id="IPR013783">
    <property type="entry name" value="Ig-like_fold"/>
</dbReference>
<dbReference type="InterPro" id="IPR010559">
    <property type="entry name" value="Sig_transdc_His_kin_internal"/>
</dbReference>
<feature type="chain" id="PRO_5011570068" evidence="3">
    <location>
        <begin position="23"/>
        <end position="1008"/>
    </location>
</feature>
<evidence type="ECO:0000256" key="2">
    <source>
        <dbReference type="SAM" id="Phobius"/>
    </source>
</evidence>
<evidence type="ECO:0000256" key="1">
    <source>
        <dbReference type="SAM" id="Coils"/>
    </source>
</evidence>
<dbReference type="SUPFAM" id="SSF55874">
    <property type="entry name" value="ATPase domain of HSP90 chaperone/DNA topoisomerase II/histidine kinase"/>
    <property type="match status" value="1"/>
</dbReference>
<gene>
    <name evidence="6" type="ORF">SAMN04487990_102236</name>
</gene>
<sequence length="1008" mass="114041">MKSITLYILLTLCTFLINTVEAQHDQLRGYTLEHGLPQSQVYDMVQDSIGYLWLGTQGGGLSRFDGASFKSWNEKDGLLSNYIHALHIANGVLYIGTRNGLSMRINNQFLNSESPQVLQILNRDDTVYLATVKGVYKVIDNKTVKAVSLHPTLDSSSINHIVFSDKAIWLATSSGLWKTSSFKNKNISQIEKGNFSALAQYKHNVYASTFNDGTFVIDTRGLEDSFLIKEPLRINALSIQNENELWVATDNSGITVIDIETHLEKFRLNTTNGLAVPHVRKVIRDKQSALWIATSGGGFYKYFQNNFKHFDKNSGLKDNRVYAVHATKNAIWNSNAEAGLVAIDSLGIHHINVPKLFSGVKIKTITSDSNGDIWAGSDGRGLLYRETVSKDSLVFTMSTNYAVKIDTLKITRTKNHVFNSDTGFPYDWIKDIEIINKTLWIATYSSGILKAEYNPETKGIAILKRFGIQENINDLLLKDIAVDEHNRLWFASKNGYLGYIENDTVTSLGKVLNTTAEIVSLLFSGNTLYLGTSGKGVWWTEIDDNLVLKKLQGEKALYSQNIYQLIFDNQGYLWVGSERGIDKVKLSTSHTIEDVFHFGRDDGFLGIETCLNAIDIDASGNLWIGAIYGLTQYQPSTTASAQRVPQLFITDIEVNYKPLDSLWGLPFTNEHKTLQLTPDQTQISFYYKTVDLNHPKEVYYRFKLNDSPYSSWTQEHTQHFSGLAYGDYEFTVQSRNARGITSQPKSFRFFIESPLYKKNWFIVLVVSILILIVVLIAYQYVKRLQQQNKEEWERLELKNNLLELEQKALRLQMNPHFIFNVLNGIKAMAIAQPDKMNTTINSFATLLRETLLNSRKDTISLEQELNTLNHYIQVEQLMASKPFIYSIKVDKDIAVEEVLIPPMLVQPFVENAIRHGILKGKKPGELSISFYSTADFLYCKIEDNGIGIFTSQQQKTKTDHQSVALEVTKERIESLSGEGAVLIEEVKNDDGTVKGTTITFKIPLETDY</sequence>
<feature type="domain" description="Signal transduction histidine kinase internal region" evidence="5">
    <location>
        <begin position="805"/>
        <end position="878"/>
    </location>
</feature>
<evidence type="ECO:0000256" key="3">
    <source>
        <dbReference type="SAM" id="SignalP"/>
    </source>
</evidence>
<name>A0A1H3W528_BIZPA</name>
<dbReference type="STRING" id="283786.SAMN04487990_102236"/>
<dbReference type="Gene3D" id="3.30.565.10">
    <property type="entry name" value="Histidine kinase-like ATPase, C-terminal domain"/>
    <property type="match status" value="1"/>
</dbReference>
<dbReference type="GO" id="GO:0016020">
    <property type="term" value="C:membrane"/>
    <property type="evidence" value="ECO:0007669"/>
    <property type="project" value="InterPro"/>
</dbReference>
<dbReference type="PANTHER" id="PTHR34220">
    <property type="entry name" value="SENSOR HISTIDINE KINASE YPDA"/>
    <property type="match status" value="1"/>
</dbReference>
<dbReference type="Pfam" id="PF07494">
    <property type="entry name" value="Reg_prop"/>
    <property type="match status" value="2"/>
</dbReference>
<evidence type="ECO:0000313" key="7">
    <source>
        <dbReference type="Proteomes" id="UP000198846"/>
    </source>
</evidence>
<reference evidence="6 7" key="1">
    <citation type="submission" date="2016-10" db="EMBL/GenBank/DDBJ databases">
        <authorList>
            <person name="de Groot N.N."/>
        </authorList>
    </citation>
    <scope>NUCLEOTIDE SEQUENCE [LARGE SCALE GENOMIC DNA]</scope>
    <source>
        <strain evidence="6 7">DSM 23842</strain>
    </source>
</reference>
<feature type="domain" description="Histidine kinase/HSP90-like ATPase" evidence="4">
    <location>
        <begin position="904"/>
        <end position="1005"/>
    </location>
</feature>
<dbReference type="Pfam" id="PF06580">
    <property type="entry name" value="His_kinase"/>
    <property type="match status" value="1"/>
</dbReference>
<proteinExistence type="predicted"/>